<dbReference type="EMBL" id="CP003985">
    <property type="protein sequence ID" value="AGF76845.1"/>
    <property type="molecule type" value="Genomic_DNA"/>
</dbReference>
<gene>
    <name evidence="2" type="ordered locus">UWK_00260</name>
</gene>
<dbReference type="Pfam" id="PF07238">
    <property type="entry name" value="PilZ"/>
    <property type="match status" value="1"/>
</dbReference>
<evidence type="ECO:0000259" key="1">
    <source>
        <dbReference type="Pfam" id="PF07238"/>
    </source>
</evidence>
<dbReference type="InterPro" id="IPR009875">
    <property type="entry name" value="PilZ_domain"/>
</dbReference>
<dbReference type="SUPFAM" id="SSF141371">
    <property type="entry name" value="PilZ domain-like"/>
    <property type="match status" value="1"/>
</dbReference>
<protein>
    <submittedName>
        <fullName evidence="2">PilZ domain-containing protein</fullName>
    </submittedName>
</protein>
<dbReference type="STRING" id="1167006.UWK_00260"/>
<organism evidence="2 3">
    <name type="scientific">Desulfocapsa sulfexigens (strain DSM 10523 / SB164P1)</name>
    <dbReference type="NCBI Taxonomy" id="1167006"/>
    <lineage>
        <taxon>Bacteria</taxon>
        <taxon>Pseudomonadati</taxon>
        <taxon>Thermodesulfobacteriota</taxon>
        <taxon>Desulfobulbia</taxon>
        <taxon>Desulfobulbales</taxon>
        <taxon>Desulfocapsaceae</taxon>
        <taxon>Desulfocapsa</taxon>
    </lineage>
</organism>
<feature type="domain" description="PilZ" evidence="1">
    <location>
        <begin position="4"/>
        <end position="95"/>
    </location>
</feature>
<evidence type="ECO:0000313" key="3">
    <source>
        <dbReference type="Proteomes" id="UP000011721"/>
    </source>
</evidence>
<dbReference type="GO" id="GO:0035438">
    <property type="term" value="F:cyclic-di-GMP binding"/>
    <property type="evidence" value="ECO:0007669"/>
    <property type="project" value="InterPro"/>
</dbReference>
<reference evidence="3" key="1">
    <citation type="journal article" date="2013" name="Stand. Genomic Sci.">
        <title>Complete genome sequence of Desulfocapsa sulfexigens, a marine deltaproteobacterium specialized in disproportionating inorganic sulfur compounds.</title>
        <authorList>
            <person name="Finster K.W."/>
            <person name="Kjeldsen K.U."/>
            <person name="Kube M."/>
            <person name="Reinhardt R."/>
            <person name="Mussmann M."/>
            <person name="Amann R."/>
            <person name="Schreiber L."/>
        </authorList>
    </citation>
    <scope>NUCLEOTIDE SEQUENCE [LARGE SCALE GENOMIC DNA]</scope>
    <source>
        <strain evidence="3">DSM 10523 / SB164P1</strain>
    </source>
</reference>
<evidence type="ECO:0000313" key="2">
    <source>
        <dbReference type="EMBL" id="AGF76845.1"/>
    </source>
</evidence>
<dbReference type="RefSeq" id="WP_015402544.1">
    <property type="nucleotide sequence ID" value="NC_020304.1"/>
</dbReference>
<dbReference type="KEGG" id="dsf:UWK_00260"/>
<name>M1PAN0_DESSD</name>
<keyword evidence="3" id="KW-1185">Reference proteome</keyword>
<sequence>MSKEQRKHQRNPANGNLRIKTSLTGIAYTVSLRDVSKGGAFVHTLHLPRLNETISFEILDEYGLQLIRGHGKVVRIVERALDTATGFAVRFNELLDPAMLDYLCAVRLQETA</sequence>
<accession>M1PAN0</accession>
<dbReference type="AlphaFoldDB" id="M1PAN0"/>
<dbReference type="Proteomes" id="UP000011721">
    <property type="component" value="Chromosome"/>
</dbReference>
<proteinExistence type="predicted"/>
<dbReference type="Gene3D" id="2.40.10.220">
    <property type="entry name" value="predicted glycosyltransferase like domains"/>
    <property type="match status" value="1"/>
</dbReference>
<dbReference type="HOGENOM" id="CLU_2141891_0_0_7"/>